<sequence length="126" mass="13365">MQTIVYDTGALIAAERGSSRMLSLHRELIKAHVYPTVPVVVLAQAWRGGPQAMMSRLLNGCEVVPDGELIGRSAGAACRAAGTSDVVDAIVVMTAIQKQSSVVTSDPDDLRAISDSINVKLPMYVI</sequence>
<dbReference type="SUPFAM" id="SSF88723">
    <property type="entry name" value="PIN domain-like"/>
    <property type="match status" value="1"/>
</dbReference>
<name>A0A7W9YFD9_9ACTN</name>
<gene>
    <name evidence="1" type="ORF">HNR23_001218</name>
</gene>
<dbReference type="RefSeq" id="WP_184074351.1">
    <property type="nucleotide sequence ID" value="NZ_JACHDS010000001.1"/>
</dbReference>
<evidence type="ECO:0000313" key="1">
    <source>
        <dbReference type="EMBL" id="MBB6171158.1"/>
    </source>
</evidence>
<evidence type="ECO:0000313" key="2">
    <source>
        <dbReference type="Proteomes" id="UP000546642"/>
    </source>
</evidence>
<organism evidence="1 2">
    <name type="scientific">Nocardiopsis mwathae</name>
    <dbReference type="NCBI Taxonomy" id="1472723"/>
    <lineage>
        <taxon>Bacteria</taxon>
        <taxon>Bacillati</taxon>
        <taxon>Actinomycetota</taxon>
        <taxon>Actinomycetes</taxon>
        <taxon>Streptosporangiales</taxon>
        <taxon>Nocardiopsidaceae</taxon>
        <taxon>Nocardiopsis</taxon>
    </lineage>
</organism>
<dbReference type="InterPro" id="IPR029060">
    <property type="entry name" value="PIN-like_dom_sf"/>
</dbReference>
<proteinExistence type="predicted"/>
<comment type="caution">
    <text evidence="1">The sequence shown here is derived from an EMBL/GenBank/DDBJ whole genome shotgun (WGS) entry which is preliminary data.</text>
</comment>
<accession>A0A7W9YFD9</accession>
<protein>
    <submittedName>
        <fullName evidence="1">Putative nucleic acid-binding protein</fullName>
    </submittedName>
</protein>
<dbReference type="Gene3D" id="3.40.50.1010">
    <property type="entry name" value="5'-nuclease"/>
    <property type="match status" value="1"/>
</dbReference>
<dbReference type="Proteomes" id="UP000546642">
    <property type="component" value="Unassembled WGS sequence"/>
</dbReference>
<reference evidence="1 2" key="1">
    <citation type="submission" date="2020-08" db="EMBL/GenBank/DDBJ databases">
        <title>Sequencing the genomes of 1000 actinobacteria strains.</title>
        <authorList>
            <person name="Klenk H.-P."/>
        </authorList>
    </citation>
    <scope>NUCLEOTIDE SEQUENCE [LARGE SCALE GENOMIC DNA]</scope>
    <source>
        <strain evidence="1 2">DSM 46659</strain>
    </source>
</reference>
<keyword evidence="2" id="KW-1185">Reference proteome</keyword>
<dbReference type="AlphaFoldDB" id="A0A7W9YFD9"/>
<dbReference type="EMBL" id="JACHDS010000001">
    <property type="protein sequence ID" value="MBB6171158.1"/>
    <property type="molecule type" value="Genomic_DNA"/>
</dbReference>